<evidence type="ECO:0000313" key="3">
    <source>
        <dbReference type="EMBL" id="KAF4305903.1"/>
    </source>
</evidence>
<organism evidence="3 4">
    <name type="scientific">Botryosphaeria dothidea</name>
    <dbReference type="NCBI Taxonomy" id="55169"/>
    <lineage>
        <taxon>Eukaryota</taxon>
        <taxon>Fungi</taxon>
        <taxon>Dikarya</taxon>
        <taxon>Ascomycota</taxon>
        <taxon>Pezizomycotina</taxon>
        <taxon>Dothideomycetes</taxon>
        <taxon>Dothideomycetes incertae sedis</taxon>
        <taxon>Botryosphaeriales</taxon>
        <taxon>Botryosphaeriaceae</taxon>
        <taxon>Botryosphaeria</taxon>
    </lineage>
</organism>
<feature type="domain" description="Heterokaryon incompatibility" evidence="1">
    <location>
        <begin position="1"/>
        <end position="114"/>
    </location>
</feature>
<protein>
    <recommendedName>
        <fullName evidence="1">Heterokaryon incompatibility domain-containing protein</fullName>
    </recommendedName>
</protein>
<dbReference type="Proteomes" id="UP000572817">
    <property type="component" value="Unassembled WGS sequence"/>
</dbReference>
<dbReference type="AlphaFoldDB" id="A0A8H4ITB2"/>
<comment type="caution">
    <text evidence="3">The sequence shown here is derived from an EMBL/GenBank/DDBJ whole genome shotgun (WGS) entry which is preliminary data.</text>
</comment>
<gene>
    <name evidence="3" type="ORF">GTA08_BOTSDO06975</name>
    <name evidence="2" type="ORF">GTA08_BOTSDO11169</name>
</gene>
<proteinExistence type="predicted"/>
<keyword evidence="4" id="KW-1185">Reference proteome</keyword>
<sequence>MRDAINLTRRLGLQYIWIDSLCIIQDDPEDWKREAKSMASVYEKALLTLAATAADDRAGLFAQSNLHDLATLPHNAQDPRSPPVYFTAHTAQPHGWDRHILNAPLNSRAWVMQERLLSRRIVHFACDQLCWECRLQRSSQTGITYADNTSSAFSMIQRQSPANADRYLIANADVHSFITNMQELLSKHGTKISSDRSLRGAFGHLWMTLIEAYAHCNLTGLAVRLQAAAGISHIYGHWFHGLVPLMPLLLWYAPGHAAWKKDDGARPNGGGLTRPRRQRCPTWSWASMDGGVSFLTRFEYESFATLVAVETAARDGLDVHASLIFRGCVFKARRVDARNQSADGDCVSGERLGRVFFDVDDEEQEIFDCIIMCRGDMQHEGENYRVLALKEVGSQSGAWPEFRRIGVGTFNPDLVTSSVGEMRFALV</sequence>
<dbReference type="PANTHER" id="PTHR33112:SF16">
    <property type="entry name" value="HETEROKARYON INCOMPATIBILITY DOMAIN-CONTAINING PROTEIN"/>
    <property type="match status" value="1"/>
</dbReference>
<accession>A0A8H4ITB2</accession>
<dbReference type="Pfam" id="PF06985">
    <property type="entry name" value="HET"/>
    <property type="match status" value="1"/>
</dbReference>
<dbReference type="OrthoDB" id="2958217at2759"/>
<evidence type="ECO:0000313" key="4">
    <source>
        <dbReference type="Proteomes" id="UP000572817"/>
    </source>
</evidence>
<dbReference type="EMBL" id="WWBZ02000082">
    <property type="protein sequence ID" value="KAF4301223.1"/>
    <property type="molecule type" value="Genomic_DNA"/>
</dbReference>
<dbReference type="EMBL" id="WWBZ02000040">
    <property type="protein sequence ID" value="KAF4305903.1"/>
    <property type="molecule type" value="Genomic_DNA"/>
</dbReference>
<name>A0A8H4ITB2_9PEZI</name>
<dbReference type="InterPro" id="IPR010730">
    <property type="entry name" value="HET"/>
</dbReference>
<evidence type="ECO:0000259" key="1">
    <source>
        <dbReference type="Pfam" id="PF06985"/>
    </source>
</evidence>
<evidence type="ECO:0000313" key="2">
    <source>
        <dbReference type="EMBL" id="KAF4301223.1"/>
    </source>
</evidence>
<reference evidence="3 4" key="1">
    <citation type="submission" date="2020-04" db="EMBL/GenBank/DDBJ databases">
        <title>Genome Assembly and Annotation of Botryosphaeria dothidea sdau 11-99, a Latent Pathogen of Apple Fruit Ring Rot in China.</title>
        <authorList>
            <person name="Yu C."/>
            <person name="Diao Y."/>
            <person name="Lu Q."/>
            <person name="Zhao J."/>
            <person name="Cui S."/>
            <person name="Peng C."/>
            <person name="He B."/>
            <person name="Liu H."/>
        </authorList>
    </citation>
    <scope>NUCLEOTIDE SEQUENCE [LARGE SCALE GENOMIC DNA]</scope>
    <source>
        <strain evidence="4">sdau11-99</strain>
        <strain evidence="3">Sdau11-99</strain>
    </source>
</reference>
<dbReference type="PANTHER" id="PTHR33112">
    <property type="entry name" value="DOMAIN PROTEIN, PUTATIVE-RELATED"/>
    <property type="match status" value="1"/>
</dbReference>